<dbReference type="EMBL" id="QOVI01000003">
    <property type="protein sequence ID" value="RXG15688.1"/>
    <property type="molecule type" value="Genomic_DNA"/>
</dbReference>
<gene>
    <name evidence="1" type="ORF">DSM04_103577</name>
</gene>
<dbReference type="OrthoDB" id="1524444at2"/>
<evidence type="ECO:0000313" key="1">
    <source>
        <dbReference type="EMBL" id="RXG15688.1"/>
    </source>
</evidence>
<comment type="caution">
    <text evidence="1">The sequence shown here is derived from an EMBL/GenBank/DDBJ whole genome shotgun (WGS) entry which is preliminary data.</text>
</comment>
<dbReference type="PROSITE" id="PS51257">
    <property type="entry name" value="PROKAR_LIPOPROTEIN"/>
    <property type="match status" value="1"/>
</dbReference>
<sequence length="176" mass="19319">MKKLFTILSIVALGFTACEGDPGPQGPPGVDGVNVVGQTVEYNVNFDYVAGDNLWTSLLNYSDLEVLEGDAILAYLQEEVPGDSGDILAWSQLPLNKFTANGTLQYSFNHTMTDAELLIEGNYNLSNISTFYTDNRVVRLVIVPSDIVAEFNGDFSNYHEVISALELNETDIKTLQ</sequence>
<name>A0A4Q0NVW4_9FLAO</name>
<evidence type="ECO:0000313" key="2">
    <source>
        <dbReference type="Proteomes" id="UP000289821"/>
    </source>
</evidence>
<protein>
    <recommendedName>
        <fullName evidence="3">Collagen triple helix repeat protein</fullName>
    </recommendedName>
</protein>
<dbReference type="AlphaFoldDB" id="A0A4Q0NVW4"/>
<evidence type="ECO:0008006" key="3">
    <source>
        <dbReference type="Google" id="ProtNLM"/>
    </source>
</evidence>
<organism evidence="1 2">
    <name type="scientific">Leeuwenhoekiella aestuarii</name>
    <dbReference type="NCBI Taxonomy" id="2249426"/>
    <lineage>
        <taxon>Bacteria</taxon>
        <taxon>Pseudomonadati</taxon>
        <taxon>Bacteroidota</taxon>
        <taxon>Flavobacteriia</taxon>
        <taxon>Flavobacteriales</taxon>
        <taxon>Flavobacteriaceae</taxon>
        <taxon>Leeuwenhoekiella</taxon>
    </lineage>
</organism>
<dbReference type="RefSeq" id="WP_128761243.1">
    <property type="nucleotide sequence ID" value="NZ_QOVI01000003.1"/>
</dbReference>
<accession>A0A4Q0NVW4</accession>
<keyword evidence="2" id="KW-1185">Reference proteome</keyword>
<reference evidence="1 2" key="1">
    <citation type="submission" date="2018-07" db="EMBL/GenBank/DDBJ databases">
        <title>Leeuwenhoekiella genomics.</title>
        <authorList>
            <person name="Tahon G."/>
            <person name="Willems A."/>
        </authorList>
    </citation>
    <scope>NUCLEOTIDE SEQUENCE [LARGE SCALE GENOMIC DNA]</scope>
    <source>
        <strain evidence="1 2">R-50232</strain>
    </source>
</reference>
<proteinExistence type="predicted"/>
<dbReference type="Proteomes" id="UP000289821">
    <property type="component" value="Unassembled WGS sequence"/>
</dbReference>